<keyword evidence="3" id="KW-0812">Transmembrane</keyword>
<dbReference type="GO" id="GO:0016020">
    <property type="term" value="C:membrane"/>
    <property type="evidence" value="ECO:0007669"/>
    <property type="project" value="GOC"/>
</dbReference>
<keyword evidence="1" id="KW-0479">Metal-binding</keyword>
<dbReference type="GO" id="GO:0046872">
    <property type="term" value="F:metal ion binding"/>
    <property type="evidence" value="ECO:0007669"/>
    <property type="project" value="UniProtKB-KW"/>
</dbReference>
<feature type="domain" description="Calcineurin-like phosphoesterase" evidence="4">
    <location>
        <begin position="171"/>
        <end position="353"/>
    </location>
</feature>
<dbReference type="PANTHER" id="PTHR31302:SF31">
    <property type="entry name" value="PHOSPHODIESTERASE YAEI"/>
    <property type="match status" value="1"/>
</dbReference>
<dbReference type="AlphaFoldDB" id="A0A7K1TKM3"/>
<keyword evidence="2" id="KW-0378">Hydrolase</keyword>
<keyword evidence="3" id="KW-0472">Membrane</keyword>
<dbReference type="RefSeq" id="WP_157569625.1">
    <property type="nucleotide sequence ID" value="NZ_WQKZ01000008.1"/>
</dbReference>
<dbReference type="SUPFAM" id="SSF56300">
    <property type="entry name" value="Metallo-dependent phosphatases"/>
    <property type="match status" value="1"/>
</dbReference>
<sequence>MQRQLLFWGIFLLILVAEAYGYVAVRTALIPNSVAARRGFAVSYWVLTLGLWTLCFWATSTRHNGALQLKSYLMAAPLLLLAAKLVVLFPMLLEDVTRLGRWALGGFSSAPVAGSVEAPLTRSQFISRLALGLGALPLLALIWGMVKGKTDYQVRRVVLRYPNLPASFDGFKILQISDLHTGSFNDNTEPMRRAVAMINAQNADLIVMTGDLVNDRATEVEPHIPALAGIKSDLPIFSILGNHDYGDYVQWGSAEAKRENLARLARNHAKIGWRLLLDESHTIRRGTDELAVLGVQNWSSHPNFPKHGKLAQAHAASGNAPFKLLLSHDPSHWEAQVLDYSDIDLTLSGHTHGMQFGVNLPFFKWSPVQYSYPQWAGLYEQGRQKLYVNVGLGYLAFPGRVGFLPEITLLELRRA</sequence>
<reference evidence="5 6" key="1">
    <citation type="submission" date="2019-12" db="EMBL/GenBank/DDBJ databases">
        <title>Hymenobacter sp. HMF4947 Genome sequencing and assembly.</title>
        <authorList>
            <person name="Kang H."/>
            <person name="Cha I."/>
            <person name="Kim H."/>
            <person name="Joh K."/>
        </authorList>
    </citation>
    <scope>NUCLEOTIDE SEQUENCE [LARGE SCALE GENOMIC DNA]</scope>
    <source>
        <strain evidence="5 6">HMF4947</strain>
    </source>
</reference>
<dbReference type="InterPro" id="IPR004843">
    <property type="entry name" value="Calcineurin-like_PHP"/>
</dbReference>
<evidence type="ECO:0000256" key="3">
    <source>
        <dbReference type="SAM" id="Phobius"/>
    </source>
</evidence>
<evidence type="ECO:0000313" key="5">
    <source>
        <dbReference type="EMBL" id="MVN78967.1"/>
    </source>
</evidence>
<dbReference type="Proteomes" id="UP000441336">
    <property type="component" value="Unassembled WGS sequence"/>
</dbReference>
<dbReference type="GO" id="GO:0008758">
    <property type="term" value="F:UDP-2,3-diacylglucosamine hydrolase activity"/>
    <property type="evidence" value="ECO:0007669"/>
    <property type="project" value="TreeGrafter"/>
</dbReference>
<dbReference type="Gene3D" id="3.60.21.10">
    <property type="match status" value="1"/>
</dbReference>
<evidence type="ECO:0000256" key="2">
    <source>
        <dbReference type="ARBA" id="ARBA00022801"/>
    </source>
</evidence>
<name>A0A7K1TKM3_9BACT</name>
<feature type="transmembrane region" description="Helical" evidence="3">
    <location>
        <begin position="72"/>
        <end position="93"/>
    </location>
</feature>
<accession>A0A7K1TKM3</accession>
<evidence type="ECO:0000256" key="1">
    <source>
        <dbReference type="ARBA" id="ARBA00022723"/>
    </source>
</evidence>
<dbReference type="InterPro" id="IPR029052">
    <property type="entry name" value="Metallo-depent_PP-like"/>
</dbReference>
<feature type="transmembrane region" description="Helical" evidence="3">
    <location>
        <begin position="125"/>
        <end position="146"/>
    </location>
</feature>
<dbReference type="Pfam" id="PF00149">
    <property type="entry name" value="Metallophos"/>
    <property type="match status" value="1"/>
</dbReference>
<evidence type="ECO:0000313" key="6">
    <source>
        <dbReference type="Proteomes" id="UP000441336"/>
    </source>
</evidence>
<dbReference type="InterPro" id="IPR051158">
    <property type="entry name" value="Metallophosphoesterase_sf"/>
</dbReference>
<keyword evidence="3" id="KW-1133">Transmembrane helix</keyword>
<dbReference type="GO" id="GO:0009245">
    <property type="term" value="P:lipid A biosynthetic process"/>
    <property type="evidence" value="ECO:0007669"/>
    <property type="project" value="TreeGrafter"/>
</dbReference>
<evidence type="ECO:0000259" key="4">
    <source>
        <dbReference type="Pfam" id="PF00149"/>
    </source>
</evidence>
<keyword evidence="6" id="KW-1185">Reference proteome</keyword>
<organism evidence="5 6">
    <name type="scientific">Hymenobacter ginkgonis</name>
    <dbReference type="NCBI Taxonomy" id="2682976"/>
    <lineage>
        <taxon>Bacteria</taxon>
        <taxon>Pseudomonadati</taxon>
        <taxon>Bacteroidota</taxon>
        <taxon>Cytophagia</taxon>
        <taxon>Cytophagales</taxon>
        <taxon>Hymenobacteraceae</taxon>
        <taxon>Hymenobacter</taxon>
    </lineage>
</organism>
<dbReference type="PANTHER" id="PTHR31302">
    <property type="entry name" value="TRANSMEMBRANE PROTEIN WITH METALLOPHOSPHOESTERASE DOMAIN-RELATED"/>
    <property type="match status" value="1"/>
</dbReference>
<gene>
    <name evidence="5" type="ORF">GO988_21770</name>
</gene>
<dbReference type="EMBL" id="WQKZ01000008">
    <property type="protein sequence ID" value="MVN78967.1"/>
    <property type="molecule type" value="Genomic_DNA"/>
</dbReference>
<comment type="caution">
    <text evidence="5">The sequence shown here is derived from an EMBL/GenBank/DDBJ whole genome shotgun (WGS) entry which is preliminary data.</text>
</comment>
<protein>
    <submittedName>
        <fullName evidence="5">Metallophosphoesterase</fullName>
    </submittedName>
</protein>
<feature type="transmembrane region" description="Helical" evidence="3">
    <location>
        <begin position="43"/>
        <end position="60"/>
    </location>
</feature>
<proteinExistence type="predicted"/>